<dbReference type="InterPro" id="IPR011105">
    <property type="entry name" value="Cell_wall_hydrolase_SleB"/>
</dbReference>
<dbReference type="AlphaFoldDB" id="A0A5K7X6A6"/>
<name>A0A5K7X6A6_9BACL</name>
<dbReference type="GO" id="GO:0016787">
    <property type="term" value="F:hydrolase activity"/>
    <property type="evidence" value="ECO:0007669"/>
    <property type="project" value="UniProtKB-KW"/>
</dbReference>
<feature type="domain" description="Cell wall hydrolase SleB" evidence="1">
    <location>
        <begin position="26"/>
        <end position="131"/>
    </location>
</feature>
<reference evidence="2 3" key="1">
    <citation type="submission" date="2019-09" db="EMBL/GenBank/DDBJ databases">
        <title>Complete genome sequence of Sporolactobacillus terrae 70-3.</title>
        <authorList>
            <person name="Tanaka N."/>
            <person name="Shiwa Y."/>
            <person name="Fujita N."/>
            <person name="Tanasupawat S."/>
        </authorList>
    </citation>
    <scope>NUCLEOTIDE SEQUENCE [LARGE SCALE GENOMIC DNA]</scope>
    <source>
        <strain evidence="2 3">70-3</strain>
    </source>
</reference>
<evidence type="ECO:0000313" key="2">
    <source>
        <dbReference type="EMBL" id="BBO00241.1"/>
    </source>
</evidence>
<proteinExistence type="predicted"/>
<organism evidence="2 3">
    <name type="scientific">Sporolactobacillus terrae</name>
    <dbReference type="NCBI Taxonomy" id="269673"/>
    <lineage>
        <taxon>Bacteria</taxon>
        <taxon>Bacillati</taxon>
        <taxon>Bacillota</taxon>
        <taxon>Bacilli</taxon>
        <taxon>Bacillales</taxon>
        <taxon>Sporolactobacillaceae</taxon>
        <taxon>Sporolactobacillus</taxon>
    </lineage>
</organism>
<keyword evidence="2" id="KW-0378">Hydrolase</keyword>
<dbReference type="Proteomes" id="UP000326951">
    <property type="component" value="Chromosome"/>
</dbReference>
<dbReference type="InterPro" id="IPR042047">
    <property type="entry name" value="SleB_dom1"/>
</dbReference>
<protein>
    <submittedName>
        <fullName evidence="2">Cell wall hydrolase</fullName>
    </submittedName>
</protein>
<evidence type="ECO:0000313" key="3">
    <source>
        <dbReference type="Proteomes" id="UP000326951"/>
    </source>
</evidence>
<gene>
    <name evidence="2" type="ORF">St703_29450</name>
</gene>
<evidence type="ECO:0000259" key="1">
    <source>
        <dbReference type="Pfam" id="PF07486"/>
    </source>
</evidence>
<dbReference type="Pfam" id="PF07486">
    <property type="entry name" value="Hydrolase_2"/>
    <property type="match status" value="1"/>
</dbReference>
<sequence length="142" mass="16015">MIMAVVQYTSNDVSLLARLMRAEAEGDGQLGMLMVGNVGVNRVLGNCLDFEGLRTIQQMVFQSPGGFEATQKGYFYQAARSQDKRLAERTLKGERFHPASNSLWFFQPAGACPAQWYNQWNTGRFKAHCFFSPTESDCPRVY</sequence>
<dbReference type="EMBL" id="AP021853">
    <property type="protein sequence ID" value="BBO00241.1"/>
    <property type="molecule type" value="Genomic_DNA"/>
</dbReference>
<accession>A0A5K7X6A6</accession>
<dbReference type="Gene3D" id="1.10.10.2520">
    <property type="entry name" value="Cell wall hydrolase SleB, domain 1"/>
    <property type="match status" value="1"/>
</dbReference>